<name>A0A8H5CJ79_9AGAR</name>
<sequence>MLSPSSAVSSSTGSLASESSSCCWGCWSSSGVVHASSSPSSRIPTLEFELLQHAEYKATGAELSSNKPMIDTVGSFALAHDNVRVEAFNKWIWGIYDKKLVELGLKTKHSLKDTIDLQLFLLRAEKSSFGERVNEKKNRYALVSKLFLRSTKVFSSLHLRERDASSDKDWDITLKLDTSGYISSYMTNFFEGFSELGQPVLAGFEPKELVLEPSTWWKREGKLDASAAKLVILLGPTCHMTQRVSSFRVQLSSCAERQLSCITMIGAKIPRCIPCEREFPDTRARQIHIKRHCPFKGRPQTSKCAKFADVIEEAEGNQEDEGESAIDIVDSIEIPPIPDIEAQPVDAPEDSEPPRRSRKLPGRYENLVISNLSALRKATRVLTKNPTQEPDSIRPPSPADADVPMQADPLPCSSEPHNSSIPNDGPTLFNYKTEPNEFGLFKVYESVLPSSDPDEQVDLDQAADALTFTSNSIVHDSTRSYSRCFGITITSDEMSDISLNPSTAPFLNHSIFLLMNWYYQFPKHSVKMLNSLVNGVIRNPDFKISELKNFSARNEIARLDAHHAARVADGDHPIPPSSSPSDTPLDGWYQTSLSIPLPRSRVKQPESAAPMLTIDGLWYRKPLEVIKEAFMDPISVEYHLRGHKVFWKRSENEPIQRVHSELYTSDRLLEMEREVRLGPVPPGEHVETVVVPIQLYSDSTLVSMVGNISVWPIYLYIGNLSKYVSMKPSSFSENHLAYIPSSIKTAYRRIYGKPPTAAELTHLKRELMQAVWHKILNDDELIEAFKNGIVITFFDGIYRRIIIRWFTYSADYPEKFLGYFSSVYVSSVIQLGQKRDMRRRITKPRVDDEARQSRVEKARELIFKKGCALTSDAVKHALGEGSWTSTRNAFSEIFAQFGFDYFKMFAGDILHEFDIGVRKDVFIHLTRILAALDSALIEELDDRETIRRISRNVSEFKRTTAREYEDYLQTAMAVFEGLTPEPHNKIILSFLWDLACFQAYAKLRLCTDSCILSFKDKLQDLGNSLREFYRKTCAEFETRELKKEQEKRLRQQAKAREKSGDESPVDPASELPQKRSFNPNTSKWHALGDYPDSVQYYGTADNHSTQKGEHGHIRTKRLWERTAKNRFSTGQLGRAERRDSYIHKRRVFIASCGSTRPVRRNFSTNVEDAEALSPCDPSLPYQIANSQRLHEDIHILLRNNENDPAMRTFLVDLKNHCLQRILGTESCAEFTDADRSQVVFFNNYLYKHKYLRINFTRYDGRREQDSINPRTHPDIMVLSGDGEDHPYWYGRVISIFHVRVRHIGAKSHSMAEKRLDIAWIRWYRHDASYRAGWQAKRLHRLQFFDAGDPDAFGFVDPAQIIRAIHILPGFAYGWTDRYLPADSVARQYQQYIEGQYELETDDYKYYYVGISRPVHAISWWWSWSSGNARTYEGI</sequence>
<gene>
    <name evidence="3" type="ORF">D9758_015877</name>
</gene>
<dbReference type="EMBL" id="JAACJM010000159">
    <property type="protein sequence ID" value="KAF5342710.1"/>
    <property type="molecule type" value="Genomic_DNA"/>
</dbReference>
<feature type="domain" description="C2H2-type" evidence="2">
    <location>
        <begin position="272"/>
        <end position="292"/>
    </location>
</feature>
<reference evidence="3 4" key="1">
    <citation type="journal article" date="2020" name="ISME J.">
        <title>Uncovering the hidden diversity of litter-decomposition mechanisms in mushroom-forming fungi.</title>
        <authorList>
            <person name="Floudas D."/>
            <person name="Bentzer J."/>
            <person name="Ahren D."/>
            <person name="Johansson T."/>
            <person name="Persson P."/>
            <person name="Tunlid A."/>
        </authorList>
    </citation>
    <scope>NUCLEOTIDE SEQUENCE [LARGE SCALE GENOMIC DNA]</scope>
    <source>
        <strain evidence="3 4">CBS 291.85</strain>
    </source>
</reference>
<feature type="compositionally biased region" description="Basic and acidic residues" evidence="1">
    <location>
        <begin position="1044"/>
        <end position="1061"/>
    </location>
</feature>
<evidence type="ECO:0000313" key="3">
    <source>
        <dbReference type="EMBL" id="KAF5342710.1"/>
    </source>
</evidence>
<dbReference type="Proteomes" id="UP000559256">
    <property type="component" value="Unassembled WGS sequence"/>
</dbReference>
<evidence type="ECO:0000313" key="4">
    <source>
        <dbReference type="Proteomes" id="UP000559256"/>
    </source>
</evidence>
<dbReference type="Pfam" id="PF18759">
    <property type="entry name" value="Plavaka"/>
    <property type="match status" value="1"/>
</dbReference>
<proteinExistence type="predicted"/>
<protein>
    <recommendedName>
        <fullName evidence="2">C2H2-type domain-containing protein</fullName>
    </recommendedName>
</protein>
<feature type="region of interest" description="Disordered" evidence="1">
    <location>
        <begin position="1044"/>
        <end position="1083"/>
    </location>
</feature>
<feature type="region of interest" description="Disordered" evidence="1">
    <location>
        <begin position="381"/>
        <end position="408"/>
    </location>
</feature>
<evidence type="ECO:0000259" key="2">
    <source>
        <dbReference type="PROSITE" id="PS00028"/>
    </source>
</evidence>
<comment type="caution">
    <text evidence="3">The sequence shown here is derived from an EMBL/GenBank/DDBJ whole genome shotgun (WGS) entry which is preliminary data.</text>
</comment>
<dbReference type="PROSITE" id="PS00028">
    <property type="entry name" value="ZINC_FINGER_C2H2_1"/>
    <property type="match status" value="1"/>
</dbReference>
<feature type="region of interest" description="Disordered" evidence="1">
    <location>
        <begin position="335"/>
        <end position="362"/>
    </location>
</feature>
<evidence type="ECO:0000256" key="1">
    <source>
        <dbReference type="SAM" id="MobiDB-lite"/>
    </source>
</evidence>
<dbReference type="InterPro" id="IPR013087">
    <property type="entry name" value="Znf_C2H2_type"/>
</dbReference>
<organism evidence="3 4">
    <name type="scientific">Tetrapyrgos nigripes</name>
    <dbReference type="NCBI Taxonomy" id="182062"/>
    <lineage>
        <taxon>Eukaryota</taxon>
        <taxon>Fungi</taxon>
        <taxon>Dikarya</taxon>
        <taxon>Basidiomycota</taxon>
        <taxon>Agaricomycotina</taxon>
        <taxon>Agaricomycetes</taxon>
        <taxon>Agaricomycetidae</taxon>
        <taxon>Agaricales</taxon>
        <taxon>Marasmiineae</taxon>
        <taxon>Marasmiaceae</taxon>
        <taxon>Tetrapyrgos</taxon>
    </lineage>
</organism>
<accession>A0A8H5CJ79</accession>
<keyword evidence="4" id="KW-1185">Reference proteome</keyword>
<dbReference type="InterPro" id="IPR041078">
    <property type="entry name" value="Plavaka"/>
</dbReference>
<dbReference type="OrthoDB" id="2687259at2759"/>